<gene>
    <name evidence="1" type="ORF">ACFO6Q_13045</name>
</gene>
<dbReference type="RefSeq" id="WP_380021542.1">
    <property type="nucleotide sequence ID" value="NZ_JBHSHD010000010.1"/>
</dbReference>
<evidence type="ECO:0000313" key="2">
    <source>
        <dbReference type="Proteomes" id="UP001595886"/>
    </source>
</evidence>
<organism evidence="1 2">
    <name type="scientific">Dokdonella ginsengisoli</name>
    <dbReference type="NCBI Taxonomy" id="363846"/>
    <lineage>
        <taxon>Bacteria</taxon>
        <taxon>Pseudomonadati</taxon>
        <taxon>Pseudomonadota</taxon>
        <taxon>Gammaproteobacteria</taxon>
        <taxon>Lysobacterales</taxon>
        <taxon>Rhodanobacteraceae</taxon>
        <taxon>Dokdonella</taxon>
    </lineage>
</organism>
<proteinExistence type="predicted"/>
<dbReference type="SUPFAM" id="SSF47598">
    <property type="entry name" value="Ribbon-helix-helix"/>
    <property type="match status" value="1"/>
</dbReference>
<name>A0ABV9QWM9_9GAMM</name>
<reference evidence="2" key="1">
    <citation type="journal article" date="2019" name="Int. J. Syst. Evol. Microbiol.">
        <title>The Global Catalogue of Microorganisms (GCM) 10K type strain sequencing project: providing services to taxonomists for standard genome sequencing and annotation.</title>
        <authorList>
            <consortium name="The Broad Institute Genomics Platform"/>
            <consortium name="The Broad Institute Genome Sequencing Center for Infectious Disease"/>
            <person name="Wu L."/>
            <person name="Ma J."/>
        </authorList>
    </citation>
    <scope>NUCLEOTIDE SEQUENCE [LARGE SCALE GENOMIC DNA]</scope>
    <source>
        <strain evidence="2">CCUG 30340</strain>
    </source>
</reference>
<dbReference type="EMBL" id="JBHSHD010000010">
    <property type="protein sequence ID" value="MFC4821257.1"/>
    <property type="molecule type" value="Genomic_DNA"/>
</dbReference>
<dbReference type="Proteomes" id="UP001595886">
    <property type="component" value="Unassembled WGS sequence"/>
</dbReference>
<protein>
    <submittedName>
        <fullName evidence="1">Uncharacterized protein</fullName>
    </submittedName>
</protein>
<keyword evidence="2" id="KW-1185">Reference proteome</keyword>
<accession>A0ABV9QWM9</accession>
<dbReference type="InterPro" id="IPR013321">
    <property type="entry name" value="Arc_rbn_hlx_hlx"/>
</dbReference>
<evidence type="ECO:0000313" key="1">
    <source>
        <dbReference type="EMBL" id="MFC4821257.1"/>
    </source>
</evidence>
<dbReference type="Gene3D" id="1.10.1220.10">
    <property type="entry name" value="Met repressor-like"/>
    <property type="match status" value="1"/>
</dbReference>
<comment type="caution">
    <text evidence="1">The sequence shown here is derived from an EMBL/GenBank/DDBJ whole genome shotgun (WGS) entry which is preliminary data.</text>
</comment>
<dbReference type="InterPro" id="IPR010985">
    <property type="entry name" value="Ribbon_hlx_hlx"/>
</dbReference>
<sequence>MTAKNDDLRDANLRVSRRVHNNLKTAAALMGRPLYDVTSEAIDAYLSKLQIDPVAAIRRNGKSRKVP</sequence>